<feature type="domain" description="Leucine-rich repeat-containing N-terminal plant-type" evidence="3">
    <location>
        <begin position="10"/>
        <end position="47"/>
    </location>
</feature>
<dbReference type="AlphaFoldDB" id="A0A7J8MPW1"/>
<keyword evidence="2" id="KW-0677">Repeat</keyword>
<dbReference type="Proteomes" id="UP000593572">
    <property type="component" value="Unassembled WGS sequence"/>
</dbReference>
<accession>A0A7J8MPW1</accession>
<keyword evidence="1" id="KW-0433">Leucine-rich repeat</keyword>
<feature type="non-terminal residue" evidence="4">
    <location>
        <position position="1"/>
    </location>
</feature>
<evidence type="ECO:0000313" key="5">
    <source>
        <dbReference type="Proteomes" id="UP000593572"/>
    </source>
</evidence>
<evidence type="ECO:0000256" key="2">
    <source>
        <dbReference type="ARBA" id="ARBA00022737"/>
    </source>
</evidence>
<comment type="caution">
    <text evidence="4">The sequence shown here is derived from an EMBL/GenBank/DDBJ whole genome shotgun (WGS) entry which is preliminary data.</text>
</comment>
<dbReference type="Pfam" id="PF08263">
    <property type="entry name" value="LRRNT_2"/>
    <property type="match status" value="1"/>
</dbReference>
<dbReference type="InterPro" id="IPR013210">
    <property type="entry name" value="LRR_N_plant-typ"/>
</dbReference>
<gene>
    <name evidence="4" type="ORF">Golob_011421</name>
</gene>
<proteinExistence type="predicted"/>
<reference evidence="4 5" key="1">
    <citation type="journal article" date="2019" name="Genome Biol. Evol.">
        <title>Insights into the evolution of the New World diploid cottons (Gossypium, subgenus Houzingenia) based on genome sequencing.</title>
        <authorList>
            <person name="Grover C.E."/>
            <person name="Arick M.A. 2nd"/>
            <person name="Thrash A."/>
            <person name="Conover J.L."/>
            <person name="Sanders W.S."/>
            <person name="Peterson D.G."/>
            <person name="Frelichowski J.E."/>
            <person name="Scheffler J.A."/>
            <person name="Scheffler B.E."/>
            <person name="Wendel J.F."/>
        </authorList>
    </citation>
    <scope>NUCLEOTIDE SEQUENCE [LARGE SCALE GENOMIC DNA]</scope>
    <source>
        <strain evidence="4">157</strain>
        <tissue evidence="4">Leaf</tissue>
    </source>
</reference>
<protein>
    <recommendedName>
        <fullName evidence="3">Leucine-rich repeat-containing N-terminal plant-type domain-containing protein</fullName>
    </recommendedName>
</protein>
<sequence length="105" mass="11733">LRHDCEEPHTDQHALLAFKHQIIDSHNILANSWTTNNSVCNWAGVSCAAKHQRVKSFGSFQHGSYWNHPSAVRKPVVPSLSLFESQQFPRPFSVGVGTIESSEAH</sequence>
<organism evidence="4 5">
    <name type="scientific">Gossypium lobatum</name>
    <dbReference type="NCBI Taxonomy" id="34289"/>
    <lineage>
        <taxon>Eukaryota</taxon>
        <taxon>Viridiplantae</taxon>
        <taxon>Streptophyta</taxon>
        <taxon>Embryophyta</taxon>
        <taxon>Tracheophyta</taxon>
        <taxon>Spermatophyta</taxon>
        <taxon>Magnoliopsida</taxon>
        <taxon>eudicotyledons</taxon>
        <taxon>Gunneridae</taxon>
        <taxon>Pentapetalae</taxon>
        <taxon>rosids</taxon>
        <taxon>malvids</taxon>
        <taxon>Malvales</taxon>
        <taxon>Malvaceae</taxon>
        <taxon>Malvoideae</taxon>
        <taxon>Gossypium</taxon>
    </lineage>
</organism>
<evidence type="ECO:0000256" key="1">
    <source>
        <dbReference type="ARBA" id="ARBA00022614"/>
    </source>
</evidence>
<evidence type="ECO:0000313" key="4">
    <source>
        <dbReference type="EMBL" id="MBA0566622.1"/>
    </source>
</evidence>
<keyword evidence="5" id="KW-1185">Reference proteome</keyword>
<name>A0A7J8MPW1_9ROSI</name>
<dbReference type="EMBL" id="JABEZX010000009">
    <property type="protein sequence ID" value="MBA0566622.1"/>
    <property type="molecule type" value="Genomic_DNA"/>
</dbReference>
<dbReference type="Gene3D" id="3.80.10.10">
    <property type="entry name" value="Ribonuclease Inhibitor"/>
    <property type="match status" value="1"/>
</dbReference>
<dbReference type="InterPro" id="IPR032675">
    <property type="entry name" value="LRR_dom_sf"/>
</dbReference>
<evidence type="ECO:0000259" key="3">
    <source>
        <dbReference type="Pfam" id="PF08263"/>
    </source>
</evidence>